<keyword evidence="3" id="KW-1185">Reference proteome</keyword>
<feature type="compositionally biased region" description="Acidic residues" evidence="1">
    <location>
        <begin position="310"/>
        <end position="321"/>
    </location>
</feature>
<reference evidence="2 3" key="1">
    <citation type="journal article" date="2008" name="Nature">
        <title>The Phaeodactylum genome reveals the evolutionary history of diatom genomes.</title>
        <authorList>
            <person name="Bowler C."/>
            <person name="Allen A.E."/>
            <person name="Badger J.H."/>
            <person name="Grimwood J."/>
            <person name="Jabbari K."/>
            <person name="Kuo A."/>
            <person name="Maheswari U."/>
            <person name="Martens C."/>
            <person name="Maumus F."/>
            <person name="Otillar R.P."/>
            <person name="Rayko E."/>
            <person name="Salamov A."/>
            <person name="Vandepoele K."/>
            <person name="Beszteri B."/>
            <person name="Gruber A."/>
            <person name="Heijde M."/>
            <person name="Katinka M."/>
            <person name="Mock T."/>
            <person name="Valentin K."/>
            <person name="Verret F."/>
            <person name="Berges J.A."/>
            <person name="Brownlee C."/>
            <person name="Cadoret J.P."/>
            <person name="Chiovitti A."/>
            <person name="Choi C.J."/>
            <person name="Coesel S."/>
            <person name="De Martino A."/>
            <person name="Detter J.C."/>
            <person name="Durkin C."/>
            <person name="Falciatore A."/>
            <person name="Fournet J."/>
            <person name="Haruta M."/>
            <person name="Huysman M.J."/>
            <person name="Jenkins B.D."/>
            <person name="Jiroutova K."/>
            <person name="Jorgensen R.E."/>
            <person name="Joubert Y."/>
            <person name="Kaplan A."/>
            <person name="Kroger N."/>
            <person name="Kroth P.G."/>
            <person name="La Roche J."/>
            <person name="Lindquist E."/>
            <person name="Lommer M."/>
            <person name="Martin-Jezequel V."/>
            <person name="Lopez P.J."/>
            <person name="Lucas S."/>
            <person name="Mangogna M."/>
            <person name="McGinnis K."/>
            <person name="Medlin L.K."/>
            <person name="Montsant A."/>
            <person name="Oudot-Le Secq M.P."/>
            <person name="Napoli C."/>
            <person name="Obornik M."/>
            <person name="Parker M.S."/>
            <person name="Petit J.L."/>
            <person name="Porcel B.M."/>
            <person name="Poulsen N."/>
            <person name="Robison M."/>
            <person name="Rychlewski L."/>
            <person name="Rynearson T.A."/>
            <person name="Schmutz J."/>
            <person name="Shapiro H."/>
            <person name="Siaut M."/>
            <person name="Stanley M."/>
            <person name="Sussman M.R."/>
            <person name="Taylor A.R."/>
            <person name="Vardi A."/>
            <person name="von Dassow P."/>
            <person name="Vyverman W."/>
            <person name="Willis A."/>
            <person name="Wyrwicz L.S."/>
            <person name="Rokhsar D.S."/>
            <person name="Weissenbach J."/>
            <person name="Armbrust E.V."/>
            <person name="Green B.R."/>
            <person name="Van de Peer Y."/>
            <person name="Grigoriev I.V."/>
        </authorList>
    </citation>
    <scope>NUCLEOTIDE SEQUENCE [LARGE SCALE GENOMIC DNA]</scope>
    <source>
        <strain evidence="2 3">CCAP 1055/1</strain>
    </source>
</reference>
<dbReference type="EMBL" id="CM000616">
    <property type="protein sequence ID" value="EEC46379.1"/>
    <property type="molecule type" value="Genomic_DNA"/>
</dbReference>
<feature type="compositionally biased region" description="Basic and acidic residues" evidence="1">
    <location>
        <begin position="264"/>
        <end position="281"/>
    </location>
</feature>
<dbReference type="AlphaFoldDB" id="B7G419"/>
<dbReference type="KEGG" id="pti:PHATRDRAFT_47546"/>
<feature type="compositionally biased region" description="Pro residues" evidence="1">
    <location>
        <begin position="99"/>
        <end position="110"/>
    </location>
</feature>
<dbReference type="InParanoid" id="B7G419"/>
<feature type="region of interest" description="Disordered" evidence="1">
    <location>
        <begin position="88"/>
        <end position="138"/>
    </location>
</feature>
<dbReference type="RefSeq" id="XP_002181839.1">
    <property type="nucleotide sequence ID" value="XM_002181803.1"/>
</dbReference>
<dbReference type="eggNOG" id="ENOG502SVM2">
    <property type="taxonomic scope" value="Eukaryota"/>
</dbReference>
<evidence type="ECO:0000313" key="2">
    <source>
        <dbReference type="EMBL" id="EEC46379.1"/>
    </source>
</evidence>
<dbReference type="OrthoDB" id="56810at2759"/>
<evidence type="ECO:0000313" key="3">
    <source>
        <dbReference type="Proteomes" id="UP000000759"/>
    </source>
</evidence>
<feature type="compositionally biased region" description="Low complexity" evidence="1">
    <location>
        <begin position="88"/>
        <end position="98"/>
    </location>
</feature>
<feature type="region of interest" description="Disordered" evidence="1">
    <location>
        <begin position="244"/>
        <end position="321"/>
    </location>
</feature>
<reference evidence="3" key="2">
    <citation type="submission" date="2008-08" db="EMBL/GenBank/DDBJ databases">
        <authorList>
            <consortium name="Diatom Consortium"/>
            <person name="Grigoriev I."/>
            <person name="Grimwood J."/>
            <person name="Kuo A."/>
            <person name="Otillar R.P."/>
            <person name="Salamov A."/>
            <person name="Detter J.C."/>
            <person name="Lindquist E."/>
            <person name="Shapiro H."/>
            <person name="Lucas S."/>
            <person name="Glavina del Rio T."/>
            <person name="Pitluck S."/>
            <person name="Rokhsar D."/>
            <person name="Bowler C."/>
        </authorList>
    </citation>
    <scope>GENOME REANNOTATION</scope>
    <source>
        <strain evidence="3">CCAP 1055/1</strain>
    </source>
</reference>
<dbReference type="PaxDb" id="2850-Phatr47546"/>
<feature type="compositionally biased region" description="Low complexity" evidence="1">
    <location>
        <begin position="129"/>
        <end position="138"/>
    </location>
</feature>
<dbReference type="GeneID" id="7202782"/>
<protein>
    <submittedName>
        <fullName evidence="2">Uncharacterized protein</fullName>
    </submittedName>
</protein>
<evidence type="ECO:0000256" key="1">
    <source>
        <dbReference type="SAM" id="MobiDB-lite"/>
    </source>
</evidence>
<dbReference type="Proteomes" id="UP000000759">
    <property type="component" value="Chromosome 14"/>
</dbReference>
<dbReference type="HOGENOM" id="CLU_867304_0_0_1"/>
<sequence length="321" mass="35579">MTNPDDSKARRKEELDLARQFMEVFQRKLDVLRSDSSSQDSFQLEPQERAALLQINNFGLIEGAIAGGFSLFVLRRVRNGLTARLYQTTQQQQPRNPANAPPSPFSPPGTTPHVTNSPFQNTPPPPLPLSAAPSGAPSPSPGAVLRGFGWLTDVVVAFAVAVATSVACTDTKVILKILGDLPLVEGHSKVSQELCPEISTAWKRALRDPQVNSDLLEHPDTPYLQAVQEFYHNCQRRDAYERQLRKDKGVSSTYPVAVPPPGVPRRDDWLEAQPEDNKNNDDPSAGDFYDPSNDFSDDLSWTDDFVTDREDNENDAGDNRR</sequence>
<dbReference type="OMA" id="TNCRRRE"/>
<accession>B7G419</accession>
<organism evidence="2 3">
    <name type="scientific">Phaeodactylum tricornutum (strain CCAP 1055/1)</name>
    <dbReference type="NCBI Taxonomy" id="556484"/>
    <lineage>
        <taxon>Eukaryota</taxon>
        <taxon>Sar</taxon>
        <taxon>Stramenopiles</taxon>
        <taxon>Ochrophyta</taxon>
        <taxon>Bacillariophyta</taxon>
        <taxon>Bacillariophyceae</taxon>
        <taxon>Bacillariophycidae</taxon>
        <taxon>Naviculales</taxon>
        <taxon>Phaeodactylaceae</taxon>
        <taxon>Phaeodactylum</taxon>
    </lineage>
</organism>
<name>B7G419_PHATC</name>
<proteinExistence type="predicted"/>
<gene>
    <name evidence="2" type="ORF">PHATRDRAFT_47546</name>
</gene>